<comment type="caution">
    <text evidence="2">The sequence shown here is derived from an EMBL/GenBank/DDBJ whole genome shotgun (WGS) entry which is preliminary data.</text>
</comment>
<evidence type="ECO:0000256" key="1">
    <source>
        <dbReference type="SAM" id="MobiDB-lite"/>
    </source>
</evidence>
<accession>A0A8S9JA49</accession>
<name>A0A8S9JA49_BRACR</name>
<gene>
    <name evidence="2" type="ORF">F2Q68_00004446</name>
</gene>
<dbReference type="AlphaFoldDB" id="A0A8S9JA49"/>
<sequence length="97" mass="11212">MNFMRVSHMRNFSTYKDEMKQIKIEQKLLVEEHISAIRSTEQSIHRSTLILQHRSTLIIPHRSTSVQNQKSLDPDGYAKGIDGPTLHVSREDIADIL</sequence>
<feature type="region of interest" description="Disordered" evidence="1">
    <location>
        <begin position="65"/>
        <end position="84"/>
    </location>
</feature>
<organism evidence="2 3">
    <name type="scientific">Brassica cretica</name>
    <name type="common">Mustard</name>
    <dbReference type="NCBI Taxonomy" id="69181"/>
    <lineage>
        <taxon>Eukaryota</taxon>
        <taxon>Viridiplantae</taxon>
        <taxon>Streptophyta</taxon>
        <taxon>Embryophyta</taxon>
        <taxon>Tracheophyta</taxon>
        <taxon>Spermatophyta</taxon>
        <taxon>Magnoliopsida</taxon>
        <taxon>eudicotyledons</taxon>
        <taxon>Gunneridae</taxon>
        <taxon>Pentapetalae</taxon>
        <taxon>rosids</taxon>
        <taxon>malvids</taxon>
        <taxon>Brassicales</taxon>
        <taxon>Brassicaceae</taxon>
        <taxon>Brassiceae</taxon>
        <taxon>Brassica</taxon>
    </lineage>
</organism>
<evidence type="ECO:0000313" key="2">
    <source>
        <dbReference type="EMBL" id="KAF2578639.1"/>
    </source>
</evidence>
<dbReference type="Proteomes" id="UP000712281">
    <property type="component" value="Unassembled WGS sequence"/>
</dbReference>
<reference evidence="2" key="1">
    <citation type="submission" date="2019-12" db="EMBL/GenBank/DDBJ databases">
        <title>Genome sequencing and annotation of Brassica cretica.</title>
        <authorList>
            <person name="Studholme D.J."/>
            <person name="Sarris P.F."/>
        </authorList>
    </citation>
    <scope>NUCLEOTIDE SEQUENCE</scope>
    <source>
        <strain evidence="2">PFS-001/15</strain>
        <tissue evidence="2">Leaf</tissue>
    </source>
</reference>
<protein>
    <submittedName>
        <fullName evidence="2">Uncharacterized protein</fullName>
    </submittedName>
</protein>
<proteinExistence type="predicted"/>
<dbReference type="EMBL" id="QGKW02001660">
    <property type="protein sequence ID" value="KAF2578639.1"/>
    <property type="molecule type" value="Genomic_DNA"/>
</dbReference>
<evidence type="ECO:0000313" key="3">
    <source>
        <dbReference type="Proteomes" id="UP000712281"/>
    </source>
</evidence>